<dbReference type="Pfam" id="PF04203">
    <property type="entry name" value="Sortase"/>
    <property type="match status" value="1"/>
</dbReference>
<evidence type="ECO:0000256" key="1">
    <source>
        <dbReference type="ARBA" id="ARBA00022801"/>
    </source>
</evidence>
<dbReference type="InterPro" id="IPR005754">
    <property type="entry name" value="Sortase"/>
</dbReference>
<dbReference type="RefSeq" id="WP_136429235.1">
    <property type="nucleotide sequence ID" value="NZ_SSSM01000006.1"/>
</dbReference>
<dbReference type="SUPFAM" id="SSF63817">
    <property type="entry name" value="Sortase"/>
    <property type="match status" value="1"/>
</dbReference>
<organism evidence="2 3">
    <name type="scientific">Naasia lichenicola</name>
    <dbReference type="NCBI Taxonomy" id="2565933"/>
    <lineage>
        <taxon>Bacteria</taxon>
        <taxon>Bacillati</taxon>
        <taxon>Actinomycetota</taxon>
        <taxon>Actinomycetes</taxon>
        <taxon>Micrococcales</taxon>
        <taxon>Microbacteriaceae</taxon>
        <taxon>Naasia</taxon>
    </lineage>
</organism>
<proteinExistence type="predicted"/>
<protein>
    <submittedName>
        <fullName evidence="2">Class F sortase</fullName>
    </submittedName>
</protein>
<accession>A0A4S4FF51</accession>
<evidence type="ECO:0000313" key="2">
    <source>
        <dbReference type="EMBL" id="THG28751.1"/>
    </source>
</evidence>
<dbReference type="GO" id="GO:0016787">
    <property type="term" value="F:hydrolase activity"/>
    <property type="evidence" value="ECO:0007669"/>
    <property type="project" value="UniProtKB-KW"/>
</dbReference>
<keyword evidence="3" id="KW-1185">Reference proteome</keyword>
<dbReference type="InterPro" id="IPR042001">
    <property type="entry name" value="Sortase_F"/>
</dbReference>
<dbReference type="Proteomes" id="UP000309133">
    <property type="component" value="Unassembled WGS sequence"/>
</dbReference>
<keyword evidence="1" id="KW-0378">Hydrolase</keyword>
<dbReference type="Gene3D" id="2.40.260.10">
    <property type="entry name" value="Sortase"/>
    <property type="match status" value="1"/>
</dbReference>
<dbReference type="InterPro" id="IPR023365">
    <property type="entry name" value="Sortase_dom-sf"/>
</dbReference>
<dbReference type="EMBL" id="SSSM01000006">
    <property type="protein sequence ID" value="THG28751.1"/>
    <property type="molecule type" value="Genomic_DNA"/>
</dbReference>
<name>A0A4S4FF51_9MICO</name>
<dbReference type="CDD" id="cd05829">
    <property type="entry name" value="Sortase_F"/>
    <property type="match status" value="1"/>
</dbReference>
<dbReference type="AlphaFoldDB" id="A0A4S4FF51"/>
<evidence type="ECO:0000313" key="3">
    <source>
        <dbReference type="Proteomes" id="UP000309133"/>
    </source>
</evidence>
<dbReference type="OrthoDB" id="525039at2"/>
<gene>
    <name evidence="2" type="ORF">E6C64_18415</name>
</gene>
<comment type="caution">
    <text evidence="2">The sequence shown here is derived from an EMBL/GenBank/DDBJ whole genome shotgun (WGS) entry which is preliminary data.</text>
</comment>
<sequence length="259" mass="26497">MTSMSHAAPSGRHRSERSRARVMMQLAHGLLAQGRIVIAVLLVTAVALVAAESLASGEIGARADSYARLAADTGPISTGVDPSAAASGLAPADQDPVAIQPSLAAPGVVPAHLSISAIGVDVDLVDLERDADGVLIPPDGLLEAGWYSGSVVPGDVGPSVIAGHVDDTETAGIFAHLKDLHAGDLILTTLSDGSQVSFVVDDIQDVAKAAFPTEAVYGATPTPQLRLITCNGPYDFGIHHYSNNLVVFASMVDPNLTVG</sequence>
<reference evidence="2 3" key="1">
    <citation type="submission" date="2019-04" db="EMBL/GenBank/DDBJ databases">
        <authorList>
            <person name="Jiang L."/>
        </authorList>
    </citation>
    <scope>NUCLEOTIDE SEQUENCE [LARGE SCALE GENOMIC DNA]</scope>
    <source>
        <strain evidence="2 3">YIM 131853</strain>
    </source>
</reference>